<name>A0ABW0H6G9_9HYPH</name>
<reference evidence="2" key="1">
    <citation type="journal article" date="2019" name="Int. J. Syst. Evol. Microbiol.">
        <title>The Global Catalogue of Microorganisms (GCM) 10K type strain sequencing project: providing services to taxonomists for standard genome sequencing and annotation.</title>
        <authorList>
            <consortium name="The Broad Institute Genomics Platform"/>
            <consortium name="The Broad Institute Genome Sequencing Center for Infectious Disease"/>
            <person name="Wu L."/>
            <person name="Ma J."/>
        </authorList>
    </citation>
    <scope>NUCLEOTIDE SEQUENCE [LARGE SCALE GENOMIC DNA]</scope>
    <source>
        <strain evidence="2">CGMCC 1.16326</strain>
    </source>
</reference>
<proteinExistence type="predicted"/>
<dbReference type="RefSeq" id="WP_156451327.1">
    <property type="nucleotide sequence ID" value="NZ_JBHSLV010000008.1"/>
</dbReference>
<evidence type="ECO:0000313" key="1">
    <source>
        <dbReference type="EMBL" id="MFC5392180.1"/>
    </source>
</evidence>
<comment type="caution">
    <text evidence="1">The sequence shown here is derived from an EMBL/GenBank/DDBJ whole genome shotgun (WGS) entry which is preliminary data.</text>
</comment>
<dbReference type="EMBL" id="JBHSLV010000008">
    <property type="protein sequence ID" value="MFC5392180.1"/>
    <property type="molecule type" value="Genomic_DNA"/>
</dbReference>
<evidence type="ECO:0000313" key="2">
    <source>
        <dbReference type="Proteomes" id="UP001596104"/>
    </source>
</evidence>
<protein>
    <submittedName>
        <fullName evidence="1">Uncharacterized protein</fullName>
    </submittedName>
</protein>
<keyword evidence="2" id="KW-1185">Reference proteome</keyword>
<dbReference type="Proteomes" id="UP001596104">
    <property type="component" value="Unassembled WGS sequence"/>
</dbReference>
<organism evidence="1 2">
    <name type="scientific">Bosea vestrisii</name>
    <dbReference type="NCBI Taxonomy" id="151416"/>
    <lineage>
        <taxon>Bacteria</taxon>
        <taxon>Pseudomonadati</taxon>
        <taxon>Pseudomonadota</taxon>
        <taxon>Alphaproteobacteria</taxon>
        <taxon>Hyphomicrobiales</taxon>
        <taxon>Boseaceae</taxon>
        <taxon>Bosea</taxon>
    </lineage>
</organism>
<gene>
    <name evidence="1" type="ORF">ACFPPC_05935</name>
</gene>
<accession>A0ABW0H6G9</accession>
<sequence length="174" mass="19311">MSRRKHADWQAEIYDKHAGWIAGTRPHMSVGDGWADVVSRLFDRISQALAGEPPSTKIVIIDIKEKYGELRVEILAPVGPETEAAIDQAILLAELRSECTCDACGAPGRMRSTLGQSAWLAVTCDDHQSGYPRTVGERSPKRRIKDRFGVFEITYDRAADSITKTRVAGRREAE</sequence>